<protein>
    <submittedName>
        <fullName evidence="5">Putative methyltransferase</fullName>
    </submittedName>
</protein>
<organism evidence="5 6">
    <name type="scientific">Candidatus Brevifilum fermentans</name>
    <dbReference type="NCBI Taxonomy" id="1986204"/>
    <lineage>
        <taxon>Bacteria</taxon>
        <taxon>Bacillati</taxon>
        <taxon>Chloroflexota</taxon>
        <taxon>Anaerolineae</taxon>
        <taxon>Anaerolineales</taxon>
        <taxon>Anaerolineaceae</taxon>
        <taxon>Candidatus Brevifilum</taxon>
    </lineage>
</organism>
<dbReference type="InterPro" id="IPR014369">
    <property type="entry name" value="Gly/Sar_N_MeTrfase"/>
</dbReference>
<dbReference type="Proteomes" id="UP000195514">
    <property type="component" value="Chromosome I"/>
</dbReference>
<dbReference type="GO" id="GO:0017174">
    <property type="term" value="F:glycine N-methyltransferase activity"/>
    <property type="evidence" value="ECO:0007669"/>
    <property type="project" value="InterPro"/>
</dbReference>
<dbReference type="GO" id="GO:0005829">
    <property type="term" value="C:cytosol"/>
    <property type="evidence" value="ECO:0007669"/>
    <property type="project" value="TreeGrafter"/>
</dbReference>
<feature type="domain" description="Methyltransferase" evidence="4">
    <location>
        <begin position="48"/>
        <end position="146"/>
    </location>
</feature>
<dbReference type="GO" id="GO:0006111">
    <property type="term" value="P:regulation of gluconeogenesis"/>
    <property type="evidence" value="ECO:0007669"/>
    <property type="project" value="TreeGrafter"/>
</dbReference>
<evidence type="ECO:0000256" key="3">
    <source>
        <dbReference type="ARBA" id="ARBA00022691"/>
    </source>
</evidence>
<dbReference type="AlphaFoldDB" id="A0A1Y6K693"/>
<reference evidence="6" key="1">
    <citation type="submission" date="2017-05" db="EMBL/GenBank/DDBJ databases">
        <authorList>
            <person name="Kirkegaard R."/>
            <person name="Mcilroy J S."/>
        </authorList>
    </citation>
    <scope>NUCLEOTIDE SEQUENCE [LARGE SCALE GENOMIC DNA]</scope>
</reference>
<dbReference type="SUPFAM" id="SSF53335">
    <property type="entry name" value="S-adenosyl-L-methionine-dependent methyltransferases"/>
    <property type="match status" value="1"/>
</dbReference>
<dbReference type="Gene3D" id="3.40.50.150">
    <property type="entry name" value="Vaccinia Virus protein VP39"/>
    <property type="match status" value="1"/>
</dbReference>
<dbReference type="CDD" id="cd02440">
    <property type="entry name" value="AdoMet_MTases"/>
    <property type="match status" value="1"/>
</dbReference>
<dbReference type="RefSeq" id="WP_087862255.1">
    <property type="nucleotide sequence ID" value="NZ_LT859958.1"/>
</dbReference>
<name>A0A1Y6K693_9CHLR</name>
<evidence type="ECO:0000313" key="5">
    <source>
        <dbReference type="EMBL" id="SMX54408.1"/>
    </source>
</evidence>
<keyword evidence="3" id="KW-0949">S-adenosyl-L-methionine</keyword>
<dbReference type="PANTHER" id="PTHR16458:SF2">
    <property type="entry name" value="GLYCINE N-METHYLTRANSFERASE"/>
    <property type="match status" value="1"/>
</dbReference>
<evidence type="ECO:0000256" key="1">
    <source>
        <dbReference type="ARBA" id="ARBA00022603"/>
    </source>
</evidence>
<keyword evidence="6" id="KW-1185">Reference proteome</keyword>
<dbReference type="Gene3D" id="2.20.25.110">
    <property type="entry name" value="S-adenosyl-L-methionine-dependent methyltransferases"/>
    <property type="match status" value="1"/>
</dbReference>
<accession>A0A1Y6K693</accession>
<dbReference type="GO" id="GO:1904047">
    <property type="term" value="F:S-adenosyl-L-methionine binding"/>
    <property type="evidence" value="ECO:0007669"/>
    <property type="project" value="TreeGrafter"/>
</dbReference>
<dbReference type="GO" id="GO:0016594">
    <property type="term" value="F:glycine binding"/>
    <property type="evidence" value="ECO:0007669"/>
    <property type="project" value="TreeGrafter"/>
</dbReference>
<keyword evidence="2 5" id="KW-0808">Transferase</keyword>
<dbReference type="EMBL" id="LT859958">
    <property type="protein sequence ID" value="SMX54408.1"/>
    <property type="molecule type" value="Genomic_DNA"/>
</dbReference>
<dbReference type="GO" id="GO:0046498">
    <property type="term" value="P:S-adenosylhomocysteine metabolic process"/>
    <property type="evidence" value="ECO:0007669"/>
    <property type="project" value="TreeGrafter"/>
</dbReference>
<dbReference type="InterPro" id="IPR029063">
    <property type="entry name" value="SAM-dependent_MTases_sf"/>
</dbReference>
<keyword evidence="1 5" id="KW-0489">Methyltransferase</keyword>
<dbReference type="PANTHER" id="PTHR16458">
    <property type="entry name" value="GLYCINE N-METHYLTRANSFERASE"/>
    <property type="match status" value="1"/>
</dbReference>
<evidence type="ECO:0000256" key="2">
    <source>
        <dbReference type="ARBA" id="ARBA00022679"/>
    </source>
</evidence>
<proteinExistence type="predicted"/>
<dbReference type="KEGG" id="abat:CFX1CAM_1343"/>
<dbReference type="Pfam" id="PF13649">
    <property type="entry name" value="Methyltransf_25"/>
    <property type="match status" value="1"/>
</dbReference>
<dbReference type="GO" id="GO:0032259">
    <property type="term" value="P:methylation"/>
    <property type="evidence" value="ECO:0007669"/>
    <property type="project" value="UniProtKB-KW"/>
</dbReference>
<dbReference type="InterPro" id="IPR041698">
    <property type="entry name" value="Methyltransf_25"/>
</dbReference>
<dbReference type="GO" id="GO:0006730">
    <property type="term" value="P:one-carbon metabolic process"/>
    <property type="evidence" value="ECO:0007669"/>
    <property type="project" value="TreeGrafter"/>
</dbReference>
<dbReference type="GO" id="GO:0051289">
    <property type="term" value="P:protein homotetramerization"/>
    <property type="evidence" value="ECO:0007669"/>
    <property type="project" value="TreeGrafter"/>
</dbReference>
<sequence length="262" mass="29897">MDNEKIYDEFSGNYDRFVNWEGRLALELPFLINELSQVKKNIDTPVSVLDIACGTGQHIIALQKHGFTGSGADISEEMVKTARENAQAAHLEIPFNQAGFGELALTYGDQQFDSIICLGNSLPHILDEAAMMTALADFKSVLRPGGKIIIQNRNFDSILKTHNRWMEPETYREDEHTWIFMRFYDFDPDGRITFHIVILHDQNQGIFQQNVVSTRLWPFSYLQLVYWLEKAGFDEIKLFGNLQGDVFDINQSPNLVVTACAQ</sequence>
<evidence type="ECO:0000259" key="4">
    <source>
        <dbReference type="Pfam" id="PF13649"/>
    </source>
</evidence>
<dbReference type="GO" id="GO:0042802">
    <property type="term" value="F:identical protein binding"/>
    <property type="evidence" value="ECO:0007669"/>
    <property type="project" value="TreeGrafter"/>
</dbReference>
<dbReference type="GO" id="GO:0046500">
    <property type="term" value="P:S-adenosylmethionine metabolic process"/>
    <property type="evidence" value="ECO:0007669"/>
    <property type="project" value="TreeGrafter"/>
</dbReference>
<dbReference type="GO" id="GO:1901052">
    <property type="term" value="P:sarcosine metabolic process"/>
    <property type="evidence" value="ECO:0007669"/>
    <property type="project" value="TreeGrafter"/>
</dbReference>
<gene>
    <name evidence="5" type="ORF">CFX1CAM_1343</name>
</gene>
<dbReference type="OrthoDB" id="9811589at2"/>
<evidence type="ECO:0000313" key="6">
    <source>
        <dbReference type="Proteomes" id="UP000195514"/>
    </source>
</evidence>